<gene>
    <name evidence="1" type="ORF">H0264_06920</name>
</gene>
<dbReference type="RefSeq" id="WP_181583196.1">
    <property type="nucleotide sequence ID" value="NZ_CP059399.1"/>
</dbReference>
<evidence type="ECO:0000313" key="1">
    <source>
        <dbReference type="EMBL" id="QLY32022.1"/>
    </source>
</evidence>
<evidence type="ECO:0000313" key="2">
    <source>
        <dbReference type="Proteomes" id="UP000515512"/>
    </source>
</evidence>
<name>A0A7D6VDN2_9NOCA</name>
<sequence length="73" mass="8127">MNQPHCTHCGSTGLEPGFIEDAGEYAKGYARWIPGPLEFGPFGGVRRMGKRRFGIDAWRCTACSHLELFVRPS</sequence>
<proteinExistence type="predicted"/>
<accession>A0A7D6VDN2</accession>
<protein>
    <submittedName>
        <fullName evidence="1">Uncharacterized protein</fullName>
    </submittedName>
</protein>
<organism evidence="1 2">
    <name type="scientific">Nocardia huaxiensis</name>
    <dbReference type="NCBI Taxonomy" id="2755382"/>
    <lineage>
        <taxon>Bacteria</taxon>
        <taxon>Bacillati</taxon>
        <taxon>Actinomycetota</taxon>
        <taxon>Actinomycetes</taxon>
        <taxon>Mycobacteriales</taxon>
        <taxon>Nocardiaceae</taxon>
        <taxon>Nocardia</taxon>
    </lineage>
</organism>
<dbReference type="Proteomes" id="UP000515512">
    <property type="component" value="Chromosome"/>
</dbReference>
<dbReference type="AlphaFoldDB" id="A0A7D6VDN2"/>
<keyword evidence="2" id="KW-1185">Reference proteome</keyword>
<dbReference type="KEGG" id="nhu:H0264_06920"/>
<dbReference type="EMBL" id="CP059399">
    <property type="protein sequence ID" value="QLY32022.1"/>
    <property type="molecule type" value="Genomic_DNA"/>
</dbReference>
<reference evidence="1 2" key="1">
    <citation type="submission" date="2020-07" db="EMBL/GenBank/DDBJ databases">
        <authorList>
            <person name="Zhuang K."/>
            <person name="Ran Y."/>
        </authorList>
    </citation>
    <scope>NUCLEOTIDE SEQUENCE [LARGE SCALE GENOMIC DNA]</scope>
    <source>
        <strain evidence="1 2">WCH-YHL-001</strain>
    </source>
</reference>